<dbReference type="EMBL" id="JAOPGA020001005">
    <property type="protein sequence ID" value="KAL0483961.1"/>
    <property type="molecule type" value="Genomic_DNA"/>
</dbReference>
<evidence type="ECO:0000256" key="1">
    <source>
        <dbReference type="SAM" id="Phobius"/>
    </source>
</evidence>
<gene>
    <name evidence="2" type="ORF">AKO1_004478</name>
</gene>
<keyword evidence="1" id="KW-0472">Membrane</keyword>
<evidence type="ECO:0000313" key="3">
    <source>
        <dbReference type="Proteomes" id="UP001431209"/>
    </source>
</evidence>
<dbReference type="AlphaFoldDB" id="A0AAW2Z4C7"/>
<keyword evidence="3" id="KW-1185">Reference proteome</keyword>
<evidence type="ECO:0000313" key="2">
    <source>
        <dbReference type="EMBL" id="KAL0483961.1"/>
    </source>
</evidence>
<accession>A0AAW2Z4C7</accession>
<keyword evidence="1" id="KW-0812">Transmembrane</keyword>
<feature type="transmembrane region" description="Helical" evidence="1">
    <location>
        <begin position="19"/>
        <end position="40"/>
    </location>
</feature>
<comment type="caution">
    <text evidence="2">The sequence shown here is derived from an EMBL/GenBank/DDBJ whole genome shotgun (WGS) entry which is preliminary data.</text>
</comment>
<protein>
    <submittedName>
        <fullName evidence="2">RpoZ</fullName>
    </submittedName>
</protein>
<reference evidence="2 3" key="1">
    <citation type="submission" date="2024-03" db="EMBL/GenBank/DDBJ databases">
        <title>The Acrasis kona genome and developmental transcriptomes reveal deep origins of eukaryotic multicellular pathways.</title>
        <authorList>
            <person name="Sheikh S."/>
            <person name="Fu C.-J."/>
            <person name="Brown M.W."/>
            <person name="Baldauf S.L."/>
        </authorList>
    </citation>
    <scope>NUCLEOTIDE SEQUENCE [LARGE SCALE GENOMIC DNA]</scope>
    <source>
        <strain evidence="2 3">ATCC MYA-3509</strain>
    </source>
</reference>
<dbReference type="Proteomes" id="UP001431209">
    <property type="component" value="Unassembled WGS sequence"/>
</dbReference>
<organism evidence="2 3">
    <name type="scientific">Acrasis kona</name>
    <dbReference type="NCBI Taxonomy" id="1008807"/>
    <lineage>
        <taxon>Eukaryota</taxon>
        <taxon>Discoba</taxon>
        <taxon>Heterolobosea</taxon>
        <taxon>Tetramitia</taxon>
        <taxon>Eutetramitia</taxon>
        <taxon>Acrasidae</taxon>
        <taxon>Acrasis</taxon>
    </lineage>
</organism>
<keyword evidence="1" id="KW-1133">Transmembrane helix</keyword>
<proteinExistence type="predicted"/>
<name>A0AAW2Z4C7_9EUKA</name>
<sequence length="548" mass="60215">METTNLLDKNKMIVNRIQIVWNVVNTALILIVMIMAIVAVSRTKTTHYTQATISLPTNELLKQGDIVSIAQDGKLQKGAGISIYRNTNRFATSDKIKHLHSIYMGNGVTVLCYYSTYAILLPGKLDSETLKIKWQKPVSLESKQMTCDAMERLGNSTNVVIIGGNKAMPVTVNEHDSLITFQLGQVTQHTQGFSIDPRIAVLSNKHVAISFYHTENENTTLNAAVFELENSNENAILVIKSKEIYSLNHASHQIMKFSESEFVLCHPLDDIPTVESGPLSCVLATFKYNTIQFSAPVTLDGVKLNFFFDMALLSPNRGVVVFTDTAIDNGIKGVVLELLTTKSGEKRLDFGSTIIINSGHGGGKLPSNLWVYINVEVVSQDRFIAVYSDLSNEGRITCLLVEVSNSASLNLISPEFVISPPNPNFSQYYWIDVSIVDQSMFMIFDSLSEQNGGVVAIGEMKSSVLGIVVFGDENNAVVQMEGRVSVPNAHLTVGRTYFTTSRGRMHEGAFYGDISELDPENYLKVGSTVISDSSRIGVAVSSSELLLK</sequence>